<proteinExistence type="inferred from homology"/>
<sequence length="236" mass="26271">MANPRGGGGGGGGARHHLPLRPRRLLRSPISRCAGLLAASAALLLVLSLRQEPNEQLWGSDGYGSHACVTPTSRYMAPKGSERYMTVRSNGGLNQMRTGICDMVAVARLVNATLVIPQLDKRSFWQDTSTFKDIFNEPRFIKVLEGDVSIVNDLPQSLQSVPRARKHFTSWSGASYYEEVKQLWKDHKVVHIPKSDSRLANNGLPIDIQRLRCRCLYQALRFSDPIENLGKAWAFS</sequence>
<dbReference type="GO" id="GO:0006004">
    <property type="term" value="P:fucose metabolic process"/>
    <property type="evidence" value="ECO:0007669"/>
    <property type="project" value="UniProtKB-KW"/>
</dbReference>
<dbReference type="PANTHER" id="PTHR31741:SF15">
    <property type="entry name" value="O-FUCOSYLTRANSFERASE 38"/>
    <property type="match status" value="1"/>
</dbReference>
<evidence type="ECO:0000313" key="14">
    <source>
        <dbReference type="EnsemblPlants" id="OMERI12G03630.2"/>
    </source>
</evidence>
<comment type="similarity">
    <text evidence="3">Belongs to the glycosyltransferase GT106 family.</text>
</comment>
<evidence type="ECO:0000256" key="12">
    <source>
        <dbReference type="ARBA" id="ARBA00023277"/>
    </source>
</evidence>
<comment type="pathway">
    <text evidence="2">Glycan metabolism.</text>
</comment>
<dbReference type="GO" id="GO:0005737">
    <property type="term" value="C:cytoplasm"/>
    <property type="evidence" value="ECO:0007669"/>
    <property type="project" value="TreeGrafter"/>
</dbReference>
<evidence type="ECO:0000256" key="9">
    <source>
        <dbReference type="ARBA" id="ARBA00023136"/>
    </source>
</evidence>
<dbReference type="EnsemblPlants" id="OMERI12G03630.2">
    <property type="protein sequence ID" value="OMERI12G03630.2"/>
    <property type="gene ID" value="OMERI12G03630"/>
</dbReference>
<evidence type="ECO:0000313" key="15">
    <source>
        <dbReference type="Proteomes" id="UP000008021"/>
    </source>
</evidence>
<reference evidence="14" key="1">
    <citation type="submission" date="2015-04" db="UniProtKB">
        <authorList>
            <consortium name="EnsemblPlants"/>
        </authorList>
    </citation>
    <scope>IDENTIFICATION</scope>
</reference>
<name>A0A0E0FAD8_9ORYZ</name>
<keyword evidence="10" id="KW-0325">Glycoprotein</keyword>
<dbReference type="Pfam" id="PF10250">
    <property type="entry name" value="O-FucT"/>
    <property type="match status" value="1"/>
</dbReference>
<organism evidence="14">
    <name type="scientific">Oryza meridionalis</name>
    <dbReference type="NCBI Taxonomy" id="40149"/>
    <lineage>
        <taxon>Eukaryota</taxon>
        <taxon>Viridiplantae</taxon>
        <taxon>Streptophyta</taxon>
        <taxon>Embryophyta</taxon>
        <taxon>Tracheophyta</taxon>
        <taxon>Spermatophyta</taxon>
        <taxon>Magnoliopsida</taxon>
        <taxon>Liliopsida</taxon>
        <taxon>Poales</taxon>
        <taxon>Poaceae</taxon>
        <taxon>BOP clade</taxon>
        <taxon>Oryzoideae</taxon>
        <taxon>Oryzeae</taxon>
        <taxon>Oryzinae</taxon>
        <taxon>Oryza</taxon>
    </lineage>
</organism>
<keyword evidence="11" id="KW-0294">Fucose metabolism</keyword>
<keyword evidence="9" id="KW-0472">Membrane</keyword>
<evidence type="ECO:0000256" key="7">
    <source>
        <dbReference type="ARBA" id="ARBA00022968"/>
    </source>
</evidence>
<keyword evidence="6" id="KW-0812">Transmembrane</keyword>
<evidence type="ECO:0000256" key="5">
    <source>
        <dbReference type="ARBA" id="ARBA00022679"/>
    </source>
</evidence>
<dbReference type="Proteomes" id="UP000008021">
    <property type="component" value="Chromosome 12"/>
</dbReference>
<dbReference type="GO" id="GO:0005634">
    <property type="term" value="C:nucleus"/>
    <property type="evidence" value="ECO:0007669"/>
    <property type="project" value="TreeGrafter"/>
</dbReference>
<keyword evidence="5" id="KW-0808">Transferase</keyword>
<dbReference type="GO" id="GO:0016020">
    <property type="term" value="C:membrane"/>
    <property type="evidence" value="ECO:0007669"/>
    <property type="project" value="UniProtKB-SubCell"/>
</dbReference>
<dbReference type="HOGENOM" id="CLU_018420_4_0_1"/>
<evidence type="ECO:0000256" key="10">
    <source>
        <dbReference type="ARBA" id="ARBA00023180"/>
    </source>
</evidence>
<evidence type="ECO:0000256" key="4">
    <source>
        <dbReference type="ARBA" id="ARBA00022676"/>
    </source>
</evidence>
<reference evidence="14" key="2">
    <citation type="submission" date="2018-05" db="EMBL/GenBank/DDBJ databases">
        <title>OmerRS3 (Oryza meridionalis Reference Sequence Version 3).</title>
        <authorList>
            <person name="Zhang J."/>
            <person name="Kudrna D."/>
            <person name="Lee S."/>
            <person name="Talag J."/>
            <person name="Welchert J."/>
            <person name="Wing R.A."/>
        </authorList>
    </citation>
    <scope>NUCLEOTIDE SEQUENCE [LARGE SCALE GENOMIC DNA]</scope>
    <source>
        <strain evidence="14">cv. OR44</strain>
    </source>
</reference>
<evidence type="ECO:0000256" key="1">
    <source>
        <dbReference type="ARBA" id="ARBA00004606"/>
    </source>
</evidence>
<dbReference type="InterPro" id="IPR019378">
    <property type="entry name" value="GDP-Fuc_O-FucTrfase"/>
</dbReference>
<comment type="subcellular location">
    <subcellularLocation>
        <location evidence="1">Membrane</location>
        <topology evidence="1">Single-pass type II membrane protein</topology>
    </subcellularLocation>
</comment>
<evidence type="ECO:0000256" key="13">
    <source>
        <dbReference type="ARBA" id="ARBA00030350"/>
    </source>
</evidence>
<protein>
    <recommendedName>
        <fullName evidence="13">O-fucosyltransferase family protein</fullName>
    </recommendedName>
</protein>
<dbReference type="Gramene" id="OMERI12G03630.2">
    <property type="protein sequence ID" value="OMERI12G03630.2"/>
    <property type="gene ID" value="OMERI12G03630"/>
</dbReference>
<dbReference type="PANTHER" id="PTHR31741">
    <property type="entry name" value="OS02G0726500 PROTEIN-RELATED"/>
    <property type="match status" value="1"/>
</dbReference>
<keyword evidence="8" id="KW-1133">Transmembrane helix</keyword>
<keyword evidence="4" id="KW-0328">Glycosyltransferase</keyword>
<evidence type="ECO:0000256" key="2">
    <source>
        <dbReference type="ARBA" id="ARBA00004881"/>
    </source>
</evidence>
<keyword evidence="7" id="KW-0735">Signal-anchor</keyword>
<accession>A0A0E0FAD8</accession>
<keyword evidence="15" id="KW-1185">Reference proteome</keyword>
<evidence type="ECO:0000256" key="3">
    <source>
        <dbReference type="ARBA" id="ARBA00007737"/>
    </source>
</evidence>
<dbReference type="GO" id="GO:0016757">
    <property type="term" value="F:glycosyltransferase activity"/>
    <property type="evidence" value="ECO:0007669"/>
    <property type="project" value="UniProtKB-KW"/>
</dbReference>
<evidence type="ECO:0000256" key="6">
    <source>
        <dbReference type="ARBA" id="ARBA00022692"/>
    </source>
</evidence>
<keyword evidence="12" id="KW-0119">Carbohydrate metabolism</keyword>
<dbReference type="AlphaFoldDB" id="A0A0E0FAD8"/>
<evidence type="ECO:0000256" key="8">
    <source>
        <dbReference type="ARBA" id="ARBA00022989"/>
    </source>
</evidence>
<evidence type="ECO:0000256" key="11">
    <source>
        <dbReference type="ARBA" id="ARBA00023253"/>
    </source>
</evidence>